<evidence type="ECO:0000313" key="5">
    <source>
        <dbReference type="Proteomes" id="UP000023152"/>
    </source>
</evidence>
<dbReference type="AlphaFoldDB" id="X6P3T1"/>
<name>X6P3T1_RETFI</name>
<dbReference type="SUPFAM" id="SSF50978">
    <property type="entry name" value="WD40 repeat-like"/>
    <property type="match status" value="1"/>
</dbReference>
<organism evidence="4 5">
    <name type="scientific">Reticulomyxa filosa</name>
    <dbReference type="NCBI Taxonomy" id="46433"/>
    <lineage>
        <taxon>Eukaryota</taxon>
        <taxon>Sar</taxon>
        <taxon>Rhizaria</taxon>
        <taxon>Retaria</taxon>
        <taxon>Foraminifera</taxon>
        <taxon>Monothalamids</taxon>
        <taxon>Reticulomyxidae</taxon>
        <taxon>Reticulomyxa</taxon>
    </lineage>
</organism>
<proteinExistence type="predicted"/>
<feature type="repeat" description="WD" evidence="3">
    <location>
        <begin position="138"/>
        <end position="163"/>
    </location>
</feature>
<dbReference type="InterPro" id="IPR015943">
    <property type="entry name" value="WD40/YVTN_repeat-like_dom_sf"/>
</dbReference>
<protein>
    <recommendedName>
        <fullName evidence="6">WD-40 repeat protein</fullName>
    </recommendedName>
</protein>
<dbReference type="EMBL" id="ASPP01003596">
    <property type="protein sequence ID" value="ETO33205.1"/>
    <property type="molecule type" value="Genomic_DNA"/>
</dbReference>
<evidence type="ECO:0000313" key="4">
    <source>
        <dbReference type="EMBL" id="ETO33205.1"/>
    </source>
</evidence>
<feature type="non-terminal residue" evidence="4">
    <location>
        <position position="1"/>
    </location>
</feature>
<comment type="caution">
    <text evidence="4">The sequence shown here is derived from an EMBL/GenBank/DDBJ whole genome shotgun (WGS) entry which is preliminary data.</text>
</comment>
<evidence type="ECO:0000256" key="2">
    <source>
        <dbReference type="ARBA" id="ARBA00022737"/>
    </source>
</evidence>
<dbReference type="PROSITE" id="PS00678">
    <property type="entry name" value="WD_REPEATS_1"/>
    <property type="match status" value="1"/>
</dbReference>
<evidence type="ECO:0000256" key="1">
    <source>
        <dbReference type="ARBA" id="ARBA00022574"/>
    </source>
</evidence>
<evidence type="ECO:0000256" key="3">
    <source>
        <dbReference type="PROSITE-ProRule" id="PRU00221"/>
    </source>
</evidence>
<gene>
    <name evidence="4" type="ORF">RFI_03902</name>
</gene>
<evidence type="ECO:0008006" key="6">
    <source>
        <dbReference type="Google" id="ProtNLM"/>
    </source>
</evidence>
<reference evidence="4 5" key="1">
    <citation type="journal article" date="2013" name="Curr. Biol.">
        <title>The Genome of the Foraminiferan Reticulomyxa filosa.</title>
        <authorList>
            <person name="Glockner G."/>
            <person name="Hulsmann N."/>
            <person name="Schleicher M."/>
            <person name="Noegel A.A."/>
            <person name="Eichinger L."/>
            <person name="Gallinger C."/>
            <person name="Pawlowski J."/>
            <person name="Sierra R."/>
            <person name="Euteneuer U."/>
            <person name="Pillet L."/>
            <person name="Moustafa A."/>
            <person name="Platzer M."/>
            <person name="Groth M."/>
            <person name="Szafranski K."/>
            <person name="Schliwa M."/>
        </authorList>
    </citation>
    <scope>NUCLEOTIDE SEQUENCE [LARGE SCALE GENOMIC DNA]</scope>
</reference>
<accession>X6P3T1</accession>
<sequence length="193" mass="22957">FKNFIFIEKKLICLSKSVFHVDNNIFENHFHYLRKEKVQDLNFYIIKNKLKKKKMTTLSNEKQTLTQLELVSFIISFQKSEEERIQVIIQHWIRILEIKLGWINELDKLVVNYISIIFMFETFCSSSKLINTFTGHIGYVICSGSDDNTIRFWDIRSNKNELYMIKGDKEGDNGILCLKFIVLKKKKMTDNIK</sequence>
<keyword evidence="5" id="KW-1185">Reference proteome</keyword>
<dbReference type="InterPro" id="IPR019775">
    <property type="entry name" value="WD40_repeat_CS"/>
</dbReference>
<dbReference type="Proteomes" id="UP000023152">
    <property type="component" value="Unassembled WGS sequence"/>
</dbReference>
<dbReference type="InterPro" id="IPR001680">
    <property type="entry name" value="WD40_rpt"/>
</dbReference>
<keyword evidence="1 3" id="KW-0853">WD repeat</keyword>
<dbReference type="PROSITE" id="PS50082">
    <property type="entry name" value="WD_REPEATS_2"/>
    <property type="match status" value="1"/>
</dbReference>
<dbReference type="InterPro" id="IPR036322">
    <property type="entry name" value="WD40_repeat_dom_sf"/>
</dbReference>
<dbReference type="Gene3D" id="2.130.10.10">
    <property type="entry name" value="YVTN repeat-like/Quinoprotein amine dehydrogenase"/>
    <property type="match status" value="1"/>
</dbReference>
<keyword evidence="2" id="KW-0677">Repeat</keyword>